<dbReference type="AlphaFoldDB" id="A0A368Y9X2"/>
<dbReference type="NCBIfam" id="NF002652">
    <property type="entry name" value="PRK02318.2-5"/>
    <property type="match status" value="1"/>
</dbReference>
<comment type="similarity">
    <text evidence="1 7">Belongs to the mannitol dehydrogenase family.</text>
</comment>
<evidence type="ECO:0000259" key="9">
    <source>
        <dbReference type="Pfam" id="PF08125"/>
    </source>
</evidence>
<dbReference type="Pfam" id="PF01232">
    <property type="entry name" value="Mannitol_dh"/>
    <property type="match status" value="1"/>
</dbReference>
<accession>A0A368Y9X2</accession>
<name>A0A368Y9X2_9BACI</name>
<dbReference type="HAMAP" id="MF_00196">
    <property type="entry name" value="Mannitol_dehydrog"/>
    <property type="match status" value="1"/>
</dbReference>
<feature type="binding site" evidence="7">
    <location>
        <begin position="3"/>
        <end position="14"/>
    </location>
    <ligand>
        <name>NAD(+)</name>
        <dbReference type="ChEBI" id="CHEBI:57540"/>
    </ligand>
</feature>
<dbReference type="NCBIfam" id="NF002649">
    <property type="entry name" value="PRK02318.2-1"/>
    <property type="match status" value="1"/>
</dbReference>
<organism evidence="10 11">
    <name type="scientific">Saliterribacillus persicus</name>
    <dbReference type="NCBI Taxonomy" id="930114"/>
    <lineage>
        <taxon>Bacteria</taxon>
        <taxon>Bacillati</taxon>
        <taxon>Bacillota</taxon>
        <taxon>Bacilli</taxon>
        <taxon>Bacillales</taxon>
        <taxon>Bacillaceae</taxon>
        <taxon>Saliterribacillus</taxon>
    </lineage>
</organism>
<comment type="caution">
    <text evidence="10">The sequence shown here is derived from an EMBL/GenBank/DDBJ whole genome shotgun (WGS) entry which is preliminary data.</text>
</comment>
<evidence type="ECO:0000256" key="5">
    <source>
        <dbReference type="ARBA" id="ARBA00023027"/>
    </source>
</evidence>
<evidence type="ECO:0000256" key="2">
    <source>
        <dbReference type="ARBA" id="ARBA00012939"/>
    </source>
</evidence>
<evidence type="ECO:0000256" key="3">
    <source>
        <dbReference type="ARBA" id="ARBA00016219"/>
    </source>
</evidence>
<evidence type="ECO:0000259" key="8">
    <source>
        <dbReference type="Pfam" id="PF01232"/>
    </source>
</evidence>
<evidence type="ECO:0000313" key="10">
    <source>
        <dbReference type="EMBL" id="RCW76915.1"/>
    </source>
</evidence>
<dbReference type="InterPro" id="IPR013131">
    <property type="entry name" value="Mannitol_DH_N"/>
</dbReference>
<dbReference type="GO" id="GO:0005829">
    <property type="term" value="C:cytosol"/>
    <property type="evidence" value="ECO:0007669"/>
    <property type="project" value="TreeGrafter"/>
</dbReference>
<dbReference type="OrthoDB" id="271711at2"/>
<dbReference type="SUPFAM" id="SSF51735">
    <property type="entry name" value="NAD(P)-binding Rossmann-fold domains"/>
    <property type="match status" value="1"/>
</dbReference>
<comment type="catalytic activity">
    <reaction evidence="6 7">
        <text>D-mannitol 1-phosphate + NAD(+) = beta-D-fructose 6-phosphate + NADH + H(+)</text>
        <dbReference type="Rhea" id="RHEA:19661"/>
        <dbReference type="ChEBI" id="CHEBI:15378"/>
        <dbReference type="ChEBI" id="CHEBI:57540"/>
        <dbReference type="ChEBI" id="CHEBI:57634"/>
        <dbReference type="ChEBI" id="CHEBI:57945"/>
        <dbReference type="ChEBI" id="CHEBI:61381"/>
        <dbReference type="EC" id="1.1.1.17"/>
    </reaction>
</comment>
<evidence type="ECO:0000313" key="11">
    <source>
        <dbReference type="Proteomes" id="UP000252585"/>
    </source>
</evidence>
<dbReference type="PRINTS" id="PR00084">
    <property type="entry name" value="MTLDHDRGNASE"/>
</dbReference>
<dbReference type="InterPro" id="IPR013328">
    <property type="entry name" value="6PGD_dom2"/>
</dbReference>
<feature type="domain" description="Mannitol dehydrogenase N-terminal" evidence="8">
    <location>
        <begin position="1"/>
        <end position="196"/>
    </location>
</feature>
<reference evidence="10 11" key="1">
    <citation type="submission" date="2018-07" db="EMBL/GenBank/DDBJ databases">
        <title>Genomic Encyclopedia of Type Strains, Phase IV (KMG-IV): sequencing the most valuable type-strain genomes for metagenomic binning, comparative biology and taxonomic classification.</title>
        <authorList>
            <person name="Goeker M."/>
        </authorList>
    </citation>
    <scope>NUCLEOTIDE SEQUENCE [LARGE SCALE GENOMIC DNA]</scope>
    <source>
        <strain evidence="10 11">DSM 27696</strain>
    </source>
</reference>
<evidence type="ECO:0000256" key="4">
    <source>
        <dbReference type="ARBA" id="ARBA00023002"/>
    </source>
</evidence>
<dbReference type="InterPro" id="IPR013118">
    <property type="entry name" value="Mannitol_DH_C"/>
</dbReference>
<dbReference type="PANTHER" id="PTHR30524">
    <property type="entry name" value="MANNITOL-1-PHOSPHATE 5-DEHYDROGENASE"/>
    <property type="match status" value="1"/>
</dbReference>
<keyword evidence="4 7" id="KW-0560">Oxidoreductase</keyword>
<evidence type="ECO:0000256" key="1">
    <source>
        <dbReference type="ARBA" id="ARBA00006541"/>
    </source>
</evidence>
<dbReference type="Gene3D" id="1.10.1040.10">
    <property type="entry name" value="N-(1-d-carboxylethyl)-l-norvaline Dehydrogenase, domain 2"/>
    <property type="match status" value="1"/>
</dbReference>
<dbReference type="InterPro" id="IPR023028">
    <property type="entry name" value="Mannitol_1_phos_5_DH"/>
</dbReference>
<dbReference type="NCBIfam" id="NF002646">
    <property type="entry name" value="PRK02318.1-2"/>
    <property type="match status" value="1"/>
</dbReference>
<dbReference type="RefSeq" id="WP_114351679.1">
    <property type="nucleotide sequence ID" value="NZ_QPJJ01000002.1"/>
</dbReference>
<keyword evidence="5 7" id="KW-0520">NAD</keyword>
<dbReference type="GO" id="GO:0008926">
    <property type="term" value="F:mannitol-1-phosphate 5-dehydrogenase activity"/>
    <property type="evidence" value="ECO:0007669"/>
    <property type="project" value="UniProtKB-UniRule"/>
</dbReference>
<sequence>MRAVHFGAGNIGRGFIGALLDQSGYHTTFVDVNKTIIDEINEKINYRVILADENKQEQIVKNISGIVSSDDPEKVIEAIVEADIISTAVGPHILPFIAELLTNGLRRRLISNAEPVNIIACENMIGGSTLLKEKIFDHLNEDEKVLFEQSFGFPDSAVDRIVPNQTNEELLTVSVEPYYEWVVDASKIKGEKPEITGITYVDDLLPYIERKLFTVNTGHAVAAYTGYHFGYPTIQAAMEANEVKEIVRNALSETGDVLIKLYGFDKSIHQNYIDKILTRFLNPYISDEVTRVARGPLRKLGAKDRFIRPASLYTEQFSKAPENLSKAIAAALVFDYDQDEEAVKLQTLIKEKGYEGALKEVSELDSTHPLTKQVLQEVEKIQA</sequence>
<dbReference type="EMBL" id="QPJJ01000002">
    <property type="protein sequence ID" value="RCW76915.1"/>
    <property type="molecule type" value="Genomic_DNA"/>
</dbReference>
<dbReference type="PANTHER" id="PTHR30524:SF0">
    <property type="entry name" value="ALTRONATE OXIDOREDUCTASE-RELATED"/>
    <property type="match status" value="1"/>
</dbReference>
<dbReference type="InterPro" id="IPR000669">
    <property type="entry name" value="Mannitol_DH"/>
</dbReference>
<dbReference type="NCBIfam" id="NF002647">
    <property type="entry name" value="PRK02318.1-3"/>
    <property type="match status" value="1"/>
</dbReference>
<dbReference type="Proteomes" id="UP000252585">
    <property type="component" value="Unassembled WGS sequence"/>
</dbReference>
<dbReference type="EC" id="1.1.1.17" evidence="2 7"/>
<dbReference type="SUPFAM" id="SSF48179">
    <property type="entry name" value="6-phosphogluconate dehydrogenase C-terminal domain-like"/>
    <property type="match status" value="1"/>
</dbReference>
<evidence type="ECO:0000256" key="6">
    <source>
        <dbReference type="ARBA" id="ARBA00048615"/>
    </source>
</evidence>
<dbReference type="InterPro" id="IPR008927">
    <property type="entry name" value="6-PGluconate_DH-like_C_sf"/>
</dbReference>
<proteinExistence type="inferred from homology"/>
<dbReference type="Gene3D" id="3.40.50.720">
    <property type="entry name" value="NAD(P)-binding Rossmann-like Domain"/>
    <property type="match status" value="1"/>
</dbReference>
<dbReference type="GO" id="GO:0019592">
    <property type="term" value="P:mannitol catabolic process"/>
    <property type="evidence" value="ECO:0007669"/>
    <property type="project" value="TreeGrafter"/>
</dbReference>
<evidence type="ECO:0000256" key="7">
    <source>
        <dbReference type="HAMAP-Rule" id="MF_00196"/>
    </source>
</evidence>
<feature type="domain" description="Mannitol dehydrogenase C-terminal" evidence="9">
    <location>
        <begin position="203"/>
        <end position="381"/>
    </location>
</feature>
<protein>
    <recommendedName>
        <fullName evidence="3 7">Mannitol-1-phosphate 5-dehydrogenase</fullName>
        <ecNumber evidence="2 7">1.1.1.17</ecNumber>
    </recommendedName>
</protein>
<dbReference type="Pfam" id="PF08125">
    <property type="entry name" value="Mannitol_dh_C"/>
    <property type="match status" value="1"/>
</dbReference>
<dbReference type="InterPro" id="IPR036291">
    <property type="entry name" value="NAD(P)-bd_dom_sf"/>
</dbReference>
<gene>
    <name evidence="7" type="primary">mtlD</name>
    <name evidence="10" type="ORF">DFR57_102190</name>
</gene>
<keyword evidence="11" id="KW-1185">Reference proteome</keyword>